<evidence type="ECO:0008006" key="3">
    <source>
        <dbReference type="Google" id="ProtNLM"/>
    </source>
</evidence>
<sequence length="73" mass="7492">MVPWAVILLARPLVSAVMVFLLSTSAAGASTSCSGNCIGTQVVVCAADRDGSVRQFGNSCAVKNYNCVHGTSK</sequence>
<keyword evidence="1" id="KW-0732">Signal</keyword>
<name>A0A7R9DIC0_TIMPO</name>
<dbReference type="EMBL" id="OD009018">
    <property type="protein sequence ID" value="CAD7415301.1"/>
    <property type="molecule type" value="Genomic_DNA"/>
</dbReference>
<feature type="chain" id="PRO_5031337735" description="Kazal-like domain-containing protein" evidence="1">
    <location>
        <begin position="17"/>
        <end position="73"/>
    </location>
</feature>
<evidence type="ECO:0000313" key="2">
    <source>
        <dbReference type="EMBL" id="CAD7415301.1"/>
    </source>
</evidence>
<proteinExistence type="predicted"/>
<feature type="signal peptide" evidence="1">
    <location>
        <begin position="1"/>
        <end position="16"/>
    </location>
</feature>
<accession>A0A7R9DIC0</accession>
<organism evidence="2">
    <name type="scientific">Timema poppense</name>
    <name type="common">Walking stick</name>
    <dbReference type="NCBI Taxonomy" id="170557"/>
    <lineage>
        <taxon>Eukaryota</taxon>
        <taxon>Metazoa</taxon>
        <taxon>Ecdysozoa</taxon>
        <taxon>Arthropoda</taxon>
        <taxon>Hexapoda</taxon>
        <taxon>Insecta</taxon>
        <taxon>Pterygota</taxon>
        <taxon>Neoptera</taxon>
        <taxon>Polyneoptera</taxon>
        <taxon>Phasmatodea</taxon>
        <taxon>Timematodea</taxon>
        <taxon>Timematoidea</taxon>
        <taxon>Timematidae</taxon>
        <taxon>Timema</taxon>
    </lineage>
</organism>
<reference evidence="2" key="1">
    <citation type="submission" date="2020-11" db="EMBL/GenBank/DDBJ databases">
        <authorList>
            <person name="Tran Van P."/>
        </authorList>
    </citation>
    <scope>NUCLEOTIDE SEQUENCE</scope>
</reference>
<protein>
    <recommendedName>
        <fullName evidence="3">Kazal-like domain-containing protein</fullName>
    </recommendedName>
</protein>
<evidence type="ECO:0000256" key="1">
    <source>
        <dbReference type="SAM" id="SignalP"/>
    </source>
</evidence>
<dbReference type="AlphaFoldDB" id="A0A7R9DIC0"/>
<gene>
    <name evidence="2" type="ORF">TPSB3V08_LOCUS10237</name>
</gene>